<evidence type="ECO:0000256" key="7">
    <source>
        <dbReference type="ARBA" id="ARBA00022801"/>
    </source>
</evidence>
<dbReference type="AlphaFoldDB" id="A0A3B0TQ43"/>
<comment type="catalytic activity">
    <reaction evidence="1">
        <text>an S-(2-hydroxyacyl)glutathione + H2O = a 2-hydroxy carboxylate + glutathione + H(+)</text>
        <dbReference type="Rhea" id="RHEA:21864"/>
        <dbReference type="ChEBI" id="CHEBI:15377"/>
        <dbReference type="ChEBI" id="CHEBI:15378"/>
        <dbReference type="ChEBI" id="CHEBI:57925"/>
        <dbReference type="ChEBI" id="CHEBI:58896"/>
        <dbReference type="ChEBI" id="CHEBI:71261"/>
        <dbReference type="EC" id="3.1.2.6"/>
    </reaction>
</comment>
<dbReference type="InterPro" id="IPR050110">
    <property type="entry name" value="Glyoxalase_II_hydrolase"/>
</dbReference>
<comment type="similarity">
    <text evidence="4">Belongs to the metallo-beta-lactamase superfamily. Glyoxalase II family.</text>
</comment>
<evidence type="ECO:0000256" key="3">
    <source>
        <dbReference type="ARBA" id="ARBA00004963"/>
    </source>
</evidence>
<dbReference type="NCBIfam" id="TIGR03413">
    <property type="entry name" value="GSH_gloB"/>
    <property type="match status" value="1"/>
</dbReference>
<dbReference type="GO" id="GO:0046872">
    <property type="term" value="F:metal ion binding"/>
    <property type="evidence" value="ECO:0007669"/>
    <property type="project" value="UniProtKB-KW"/>
</dbReference>
<dbReference type="InterPro" id="IPR032282">
    <property type="entry name" value="HAGH_C"/>
</dbReference>
<feature type="domain" description="Metallo-beta-lactamase" evidence="10">
    <location>
        <begin position="13"/>
        <end position="171"/>
    </location>
</feature>
<evidence type="ECO:0000313" key="11">
    <source>
        <dbReference type="EMBL" id="VAW15517.1"/>
    </source>
</evidence>
<dbReference type="HAMAP" id="MF_01374">
    <property type="entry name" value="Glyoxalase_2"/>
    <property type="match status" value="1"/>
</dbReference>
<evidence type="ECO:0000256" key="4">
    <source>
        <dbReference type="ARBA" id="ARBA00006759"/>
    </source>
</evidence>
<dbReference type="SMART" id="SM00849">
    <property type="entry name" value="Lactamase_B"/>
    <property type="match status" value="1"/>
</dbReference>
<dbReference type="GO" id="GO:0004416">
    <property type="term" value="F:hydroxyacylglutathione hydrolase activity"/>
    <property type="evidence" value="ECO:0007669"/>
    <property type="project" value="UniProtKB-EC"/>
</dbReference>
<evidence type="ECO:0000256" key="5">
    <source>
        <dbReference type="ARBA" id="ARBA00011917"/>
    </source>
</evidence>
<comment type="cofactor">
    <cofactor evidence="2">
        <name>Zn(2+)</name>
        <dbReference type="ChEBI" id="CHEBI:29105"/>
    </cofactor>
</comment>
<dbReference type="InterPro" id="IPR001279">
    <property type="entry name" value="Metallo-B-lactamas"/>
</dbReference>
<dbReference type="CDD" id="cd07723">
    <property type="entry name" value="hydroxyacylglutathione_hydrolase_MBL-fold"/>
    <property type="match status" value="1"/>
</dbReference>
<dbReference type="Pfam" id="PF00753">
    <property type="entry name" value="Lactamase_B"/>
    <property type="match status" value="1"/>
</dbReference>
<accession>A0A3B0TQ43</accession>
<dbReference type="Pfam" id="PF16123">
    <property type="entry name" value="HAGH_C"/>
    <property type="match status" value="1"/>
</dbReference>
<gene>
    <name evidence="11" type="ORF">MNBD_ALPHA12-630</name>
</gene>
<dbReference type="InterPro" id="IPR036866">
    <property type="entry name" value="RibonucZ/Hydroxyglut_hydro"/>
</dbReference>
<comment type="pathway">
    <text evidence="3">Secondary metabolite metabolism; methylglyoxal degradation; (R)-lactate from methylglyoxal: step 2/2.</text>
</comment>
<dbReference type="Gene3D" id="3.60.15.10">
    <property type="entry name" value="Ribonuclease Z/Hydroxyacylglutathione hydrolase-like"/>
    <property type="match status" value="1"/>
</dbReference>
<dbReference type="InterPro" id="IPR017782">
    <property type="entry name" value="Hydroxyacylglutathione_Hdrlase"/>
</dbReference>
<dbReference type="SUPFAM" id="SSF56281">
    <property type="entry name" value="Metallo-hydrolase/oxidoreductase"/>
    <property type="match status" value="1"/>
</dbReference>
<evidence type="ECO:0000256" key="2">
    <source>
        <dbReference type="ARBA" id="ARBA00001947"/>
    </source>
</evidence>
<protein>
    <recommendedName>
        <fullName evidence="5">hydroxyacylglutathione hydrolase</fullName>
        <ecNumber evidence="5">3.1.2.6</ecNumber>
    </recommendedName>
    <alternativeName>
        <fullName evidence="9">Glyoxalase II</fullName>
    </alternativeName>
</protein>
<dbReference type="GO" id="GO:0019243">
    <property type="term" value="P:methylglyoxal catabolic process to D-lactate via S-lactoyl-glutathione"/>
    <property type="evidence" value="ECO:0007669"/>
    <property type="project" value="InterPro"/>
</dbReference>
<dbReference type="EMBL" id="UOEO01000034">
    <property type="protein sequence ID" value="VAW15517.1"/>
    <property type="molecule type" value="Genomic_DNA"/>
</dbReference>
<dbReference type="EC" id="3.1.2.6" evidence="5"/>
<reference evidence="11" key="1">
    <citation type="submission" date="2018-06" db="EMBL/GenBank/DDBJ databases">
        <authorList>
            <person name="Zhirakovskaya E."/>
        </authorList>
    </citation>
    <scope>NUCLEOTIDE SEQUENCE</scope>
</reference>
<evidence type="ECO:0000256" key="9">
    <source>
        <dbReference type="ARBA" id="ARBA00031044"/>
    </source>
</evidence>
<sequence length="255" mass="27676">MPLQIEIFKCLADNYGFLLHDSKSGRTAAIDAPEADPINKALVRRNWKLSDVLITHHHWDHTGAIAALKLSHDITVSGSALEADKIDGLDKKLSDGDRVMIGNTGLRVIATPGHTLGHVCYFDTNGKNLFTGDAMFSLGCGRMFEGTPAMMWAGLERLRELPDETMVYCGHEYGAANAAFALSIDPNNKALQTRAAEISALRSKNLPEVPFLLGEDKRANPFLRADDPELASLIGMSGAAPTEVFGAIRKAKDVF</sequence>
<dbReference type="PANTHER" id="PTHR43705:SF1">
    <property type="entry name" value="HYDROXYACYLGLUTATHIONE HYDROLASE GLOB"/>
    <property type="match status" value="1"/>
</dbReference>
<keyword evidence="6" id="KW-0479">Metal-binding</keyword>
<name>A0A3B0TQ43_9ZZZZ</name>
<dbReference type="PANTHER" id="PTHR43705">
    <property type="entry name" value="HYDROXYACYLGLUTATHIONE HYDROLASE"/>
    <property type="match status" value="1"/>
</dbReference>
<proteinExistence type="inferred from homology"/>
<keyword evidence="8" id="KW-0862">Zinc</keyword>
<dbReference type="PIRSF" id="PIRSF005457">
    <property type="entry name" value="Glx"/>
    <property type="match status" value="1"/>
</dbReference>
<evidence type="ECO:0000256" key="1">
    <source>
        <dbReference type="ARBA" id="ARBA00001623"/>
    </source>
</evidence>
<organism evidence="11">
    <name type="scientific">hydrothermal vent metagenome</name>
    <dbReference type="NCBI Taxonomy" id="652676"/>
    <lineage>
        <taxon>unclassified sequences</taxon>
        <taxon>metagenomes</taxon>
        <taxon>ecological metagenomes</taxon>
    </lineage>
</organism>
<evidence type="ECO:0000259" key="10">
    <source>
        <dbReference type="SMART" id="SM00849"/>
    </source>
</evidence>
<dbReference type="InterPro" id="IPR035680">
    <property type="entry name" value="Clx_II_MBL"/>
</dbReference>
<keyword evidence="7 11" id="KW-0378">Hydrolase</keyword>
<evidence type="ECO:0000256" key="8">
    <source>
        <dbReference type="ARBA" id="ARBA00022833"/>
    </source>
</evidence>
<evidence type="ECO:0000256" key="6">
    <source>
        <dbReference type="ARBA" id="ARBA00022723"/>
    </source>
</evidence>